<evidence type="ECO:0000256" key="2">
    <source>
        <dbReference type="SAM" id="SignalP"/>
    </source>
</evidence>
<dbReference type="Proteomes" id="UP001224890">
    <property type="component" value="Unassembled WGS sequence"/>
</dbReference>
<keyword evidence="4" id="KW-1185">Reference proteome</keyword>
<feature type="signal peptide" evidence="2">
    <location>
        <begin position="1"/>
        <end position="28"/>
    </location>
</feature>
<evidence type="ECO:0000313" key="4">
    <source>
        <dbReference type="Proteomes" id="UP001224890"/>
    </source>
</evidence>
<organism evidence="3 4">
    <name type="scientific">Colletotrichum godetiae</name>
    <dbReference type="NCBI Taxonomy" id="1209918"/>
    <lineage>
        <taxon>Eukaryota</taxon>
        <taxon>Fungi</taxon>
        <taxon>Dikarya</taxon>
        <taxon>Ascomycota</taxon>
        <taxon>Pezizomycotina</taxon>
        <taxon>Sordariomycetes</taxon>
        <taxon>Hypocreomycetidae</taxon>
        <taxon>Glomerellales</taxon>
        <taxon>Glomerellaceae</taxon>
        <taxon>Colletotrichum</taxon>
        <taxon>Colletotrichum acutatum species complex</taxon>
    </lineage>
</organism>
<reference evidence="3" key="1">
    <citation type="submission" date="2021-06" db="EMBL/GenBank/DDBJ databases">
        <title>Comparative genomics, transcriptomics and evolutionary studies reveal genomic signatures of adaptation to plant cell wall in hemibiotrophic fungi.</title>
        <authorList>
            <consortium name="DOE Joint Genome Institute"/>
            <person name="Baroncelli R."/>
            <person name="Diaz J.F."/>
            <person name="Benocci T."/>
            <person name="Peng M."/>
            <person name="Battaglia E."/>
            <person name="Haridas S."/>
            <person name="Andreopoulos W."/>
            <person name="Labutti K."/>
            <person name="Pangilinan J."/>
            <person name="Floch G.L."/>
            <person name="Makela M.R."/>
            <person name="Henrissat B."/>
            <person name="Grigoriev I.V."/>
            <person name="Crouch J.A."/>
            <person name="De Vries R.P."/>
            <person name="Sukno S.A."/>
            <person name="Thon M.R."/>
        </authorList>
    </citation>
    <scope>NUCLEOTIDE SEQUENCE</scope>
    <source>
        <strain evidence="3">CBS 193.32</strain>
    </source>
</reference>
<evidence type="ECO:0000313" key="3">
    <source>
        <dbReference type="EMBL" id="KAK1672615.1"/>
    </source>
</evidence>
<keyword evidence="2" id="KW-0732">Signal</keyword>
<dbReference type="RefSeq" id="XP_060426618.1">
    <property type="nucleotide sequence ID" value="XM_060572689.1"/>
</dbReference>
<comment type="caution">
    <text evidence="3">The sequence shown here is derived from an EMBL/GenBank/DDBJ whole genome shotgun (WGS) entry which is preliminary data.</text>
</comment>
<accession>A0AAJ0AEX8</accession>
<dbReference type="EMBL" id="JAHMHR010000036">
    <property type="protein sequence ID" value="KAK1672615.1"/>
    <property type="molecule type" value="Genomic_DNA"/>
</dbReference>
<name>A0AAJ0AEX8_9PEZI</name>
<evidence type="ECO:0008006" key="5">
    <source>
        <dbReference type="Google" id="ProtNLM"/>
    </source>
</evidence>
<protein>
    <recommendedName>
        <fullName evidence="5">Secreted protein</fullName>
    </recommendedName>
</protein>
<gene>
    <name evidence="3" type="ORF">BDP55DRAFT_634642</name>
</gene>
<feature type="region of interest" description="Disordered" evidence="1">
    <location>
        <begin position="70"/>
        <end position="93"/>
    </location>
</feature>
<evidence type="ECO:0000256" key="1">
    <source>
        <dbReference type="SAM" id="MobiDB-lite"/>
    </source>
</evidence>
<dbReference type="AlphaFoldDB" id="A0AAJ0AEX8"/>
<dbReference type="GeneID" id="85457215"/>
<proteinExistence type="predicted"/>
<sequence>MPALEHVGYWSFWTQGLLWAGLLADSSALDRGTLATDRPLRLRRTTSPTRVPTPMAFEYSASDSLVANSGAELPLDPWPRRGGKNRVQNGRVQNSAVGKSQEYLSTAILSPNRHPSKCKLKIAIFDTLETLVTNGHGIP</sequence>
<feature type="chain" id="PRO_5042488654" description="Secreted protein" evidence="2">
    <location>
        <begin position="29"/>
        <end position="139"/>
    </location>
</feature>